<dbReference type="Proteomes" id="UP000247810">
    <property type="component" value="Unassembled WGS sequence"/>
</dbReference>
<evidence type="ECO:0000256" key="1">
    <source>
        <dbReference type="SAM" id="MobiDB-lite"/>
    </source>
</evidence>
<feature type="region of interest" description="Disordered" evidence="1">
    <location>
        <begin position="107"/>
        <end position="138"/>
    </location>
</feature>
<organism evidence="2 3">
    <name type="scientific">Aspergillus ellipticus CBS 707.79</name>
    <dbReference type="NCBI Taxonomy" id="1448320"/>
    <lineage>
        <taxon>Eukaryota</taxon>
        <taxon>Fungi</taxon>
        <taxon>Dikarya</taxon>
        <taxon>Ascomycota</taxon>
        <taxon>Pezizomycotina</taxon>
        <taxon>Eurotiomycetes</taxon>
        <taxon>Eurotiomycetidae</taxon>
        <taxon>Eurotiales</taxon>
        <taxon>Aspergillaceae</taxon>
        <taxon>Aspergillus</taxon>
        <taxon>Aspergillus subgen. Circumdati</taxon>
    </lineage>
</organism>
<sequence>MDRPLAPRASDQLWQVATQLKLAGLDKPTRGHDAGGENHRSQPAPPTVRRRVRGQGQVWSFLLPNTASVPSFIRCLSCPALPVPCPFPFSSDAPSSRICTPRRGCLARESPPTIGPEKNQGDQKKKKPRNQDGCGGLQTPTPGCRGELGVSRRRCLCCLRCRVVLGGGCRWAISATNLQRVSNATYINSPPRGQFDVSTAVGGAEKWFWWTDWKGLDGLNRGNHPPNISNVPVARGHHYQHHALCDMPGSRGMLLVVGQDPLSSGSKRMGACCVGPGKQRTRMPPIIPSSYHQITPPPSHRSSPWSLASVGFTGLSYLSPHSHVGLPSLVY</sequence>
<keyword evidence="3" id="KW-1185">Reference proteome</keyword>
<proteinExistence type="predicted"/>
<feature type="region of interest" description="Disordered" evidence="1">
    <location>
        <begin position="26"/>
        <end position="51"/>
    </location>
</feature>
<accession>A0A319CU54</accession>
<name>A0A319CU54_9EURO</name>
<feature type="compositionally biased region" description="Basic and acidic residues" evidence="1">
    <location>
        <begin position="27"/>
        <end position="40"/>
    </location>
</feature>
<reference evidence="2 3" key="1">
    <citation type="submission" date="2018-02" db="EMBL/GenBank/DDBJ databases">
        <title>The genomes of Aspergillus section Nigri reveals drivers in fungal speciation.</title>
        <authorList>
            <consortium name="DOE Joint Genome Institute"/>
            <person name="Vesth T.C."/>
            <person name="Nybo J."/>
            <person name="Theobald S."/>
            <person name="Brandl J."/>
            <person name="Frisvad J.C."/>
            <person name="Nielsen K.F."/>
            <person name="Lyhne E.K."/>
            <person name="Kogle M.E."/>
            <person name="Kuo A."/>
            <person name="Riley R."/>
            <person name="Clum A."/>
            <person name="Nolan M."/>
            <person name="Lipzen A."/>
            <person name="Salamov A."/>
            <person name="Henrissat B."/>
            <person name="Wiebenga A."/>
            <person name="De vries R.P."/>
            <person name="Grigoriev I.V."/>
            <person name="Mortensen U.H."/>
            <person name="Andersen M.R."/>
            <person name="Baker S.E."/>
        </authorList>
    </citation>
    <scope>NUCLEOTIDE SEQUENCE [LARGE SCALE GENOMIC DNA]</scope>
    <source>
        <strain evidence="2 3">CBS 707.79</strain>
    </source>
</reference>
<dbReference type="EMBL" id="KZ826149">
    <property type="protein sequence ID" value="PYH87931.1"/>
    <property type="molecule type" value="Genomic_DNA"/>
</dbReference>
<protein>
    <submittedName>
        <fullName evidence="2">Uncharacterized protein</fullName>
    </submittedName>
</protein>
<dbReference type="VEuPathDB" id="FungiDB:BO71DRAFT_155858"/>
<evidence type="ECO:0000313" key="3">
    <source>
        <dbReference type="Proteomes" id="UP000247810"/>
    </source>
</evidence>
<dbReference type="AlphaFoldDB" id="A0A319CU54"/>
<gene>
    <name evidence="2" type="ORF">BO71DRAFT_155858</name>
</gene>
<evidence type="ECO:0000313" key="2">
    <source>
        <dbReference type="EMBL" id="PYH87931.1"/>
    </source>
</evidence>